<dbReference type="InterPro" id="IPR036457">
    <property type="entry name" value="PPM-type-like_dom_sf"/>
</dbReference>
<dbReference type="Proteomes" id="UP000316770">
    <property type="component" value="Chromosome"/>
</dbReference>
<dbReference type="SMART" id="SM00331">
    <property type="entry name" value="PP2C_SIG"/>
    <property type="match status" value="1"/>
</dbReference>
<dbReference type="PROSITE" id="PS51746">
    <property type="entry name" value="PPM_2"/>
    <property type="match status" value="1"/>
</dbReference>
<evidence type="ECO:0000313" key="2">
    <source>
        <dbReference type="EMBL" id="QDV56366.1"/>
    </source>
</evidence>
<evidence type="ECO:0000313" key="3">
    <source>
        <dbReference type="Proteomes" id="UP000316770"/>
    </source>
</evidence>
<dbReference type="RefSeq" id="WP_145284714.1">
    <property type="nucleotide sequence ID" value="NZ_CP036318.1"/>
</dbReference>
<reference evidence="2 3" key="1">
    <citation type="submission" date="2019-02" db="EMBL/GenBank/DDBJ databases">
        <title>Deep-cultivation of Planctomycetes and their phenomic and genomic characterization uncovers novel biology.</title>
        <authorList>
            <person name="Wiegand S."/>
            <person name="Jogler M."/>
            <person name="Boedeker C."/>
            <person name="Pinto D."/>
            <person name="Vollmers J."/>
            <person name="Rivas-Marin E."/>
            <person name="Kohn T."/>
            <person name="Peeters S.H."/>
            <person name="Heuer A."/>
            <person name="Rast P."/>
            <person name="Oberbeckmann S."/>
            <person name="Bunk B."/>
            <person name="Jeske O."/>
            <person name="Meyerdierks A."/>
            <person name="Storesund J.E."/>
            <person name="Kallscheuer N."/>
            <person name="Luecker S."/>
            <person name="Lage O.M."/>
            <person name="Pohl T."/>
            <person name="Merkel B.J."/>
            <person name="Hornburger P."/>
            <person name="Mueller R.-W."/>
            <person name="Bruemmer F."/>
            <person name="Labrenz M."/>
            <person name="Spormann A.M."/>
            <person name="Op den Camp H."/>
            <person name="Overmann J."/>
            <person name="Amann R."/>
            <person name="Jetten M.S.M."/>
            <person name="Mascher T."/>
            <person name="Medema M.H."/>
            <person name="Devos D.P."/>
            <person name="Kaster A.-K."/>
            <person name="Ovreas L."/>
            <person name="Rohde M."/>
            <person name="Galperin M.Y."/>
            <person name="Jogler C."/>
        </authorList>
    </citation>
    <scope>NUCLEOTIDE SEQUENCE [LARGE SCALE GENOMIC DNA]</scope>
    <source>
        <strain evidence="2 3">Mal33</strain>
    </source>
</reference>
<dbReference type="InterPro" id="IPR001932">
    <property type="entry name" value="PPM-type_phosphatase-like_dom"/>
</dbReference>
<evidence type="ECO:0000259" key="1">
    <source>
        <dbReference type="PROSITE" id="PS51746"/>
    </source>
</evidence>
<name>A0A518ITF1_9BACT</name>
<accession>A0A518ITF1</accession>
<protein>
    <submittedName>
        <fullName evidence="2">Serine/threonine phosphatase stp</fullName>
        <ecNumber evidence="2">3.1.3.16</ecNumber>
    </submittedName>
</protein>
<organism evidence="2 3">
    <name type="scientific">Rosistilla oblonga</name>
    <dbReference type="NCBI Taxonomy" id="2527990"/>
    <lineage>
        <taxon>Bacteria</taxon>
        <taxon>Pseudomonadati</taxon>
        <taxon>Planctomycetota</taxon>
        <taxon>Planctomycetia</taxon>
        <taxon>Pirellulales</taxon>
        <taxon>Pirellulaceae</taxon>
        <taxon>Rosistilla</taxon>
    </lineage>
</organism>
<dbReference type="Gene3D" id="3.60.40.10">
    <property type="entry name" value="PPM-type phosphatase domain"/>
    <property type="match status" value="1"/>
</dbReference>
<dbReference type="CDD" id="cd00143">
    <property type="entry name" value="PP2Cc"/>
    <property type="match status" value="1"/>
</dbReference>
<dbReference type="EC" id="3.1.3.16" evidence="2"/>
<sequence>MELNSGNPGPAVIYRNRRMTASVAHAIGGGESAVFSSRSPCKETPNEDVAAIVPCDENSCVLIVADGMGGHSAGEVASLTAVREMIRAVNEALQQKQMLRIGIINGFERANDAVQAMGTGSGTTLAVVEISQNEVRPYHAGDSVVLVVGSRGKIKLETTSHSPVGFGLAAGLLDSSEAMDHAERHVILNAVGSPSMRIEIGSAIRLAARDTVMLASDGLTDNVTTQEAIRRIRKGKICDCANELTELATQRMWNPGEGRPSKPDDLTVLLFRRQSG</sequence>
<keyword evidence="3" id="KW-1185">Reference proteome</keyword>
<dbReference type="AlphaFoldDB" id="A0A518ITF1"/>
<dbReference type="EMBL" id="CP036318">
    <property type="protein sequence ID" value="QDV56366.1"/>
    <property type="molecule type" value="Genomic_DNA"/>
</dbReference>
<dbReference type="GO" id="GO:0004722">
    <property type="term" value="F:protein serine/threonine phosphatase activity"/>
    <property type="evidence" value="ECO:0007669"/>
    <property type="project" value="UniProtKB-EC"/>
</dbReference>
<dbReference type="Pfam" id="PF13672">
    <property type="entry name" value="PP2C_2"/>
    <property type="match status" value="1"/>
</dbReference>
<gene>
    <name evidence="2" type="primary">stp_1</name>
    <name evidence="2" type="ORF">Mal33_23550</name>
</gene>
<dbReference type="SUPFAM" id="SSF81606">
    <property type="entry name" value="PP2C-like"/>
    <property type="match status" value="1"/>
</dbReference>
<proteinExistence type="predicted"/>
<feature type="domain" description="PPM-type phosphatase" evidence="1">
    <location>
        <begin position="31"/>
        <end position="273"/>
    </location>
</feature>
<keyword evidence="2" id="KW-0378">Hydrolase</keyword>
<dbReference type="SMART" id="SM00332">
    <property type="entry name" value="PP2Cc"/>
    <property type="match status" value="1"/>
</dbReference>